<proteinExistence type="predicted"/>
<dbReference type="EMBL" id="OX451735">
    <property type="protein sequence ID" value="CAI8595564.1"/>
    <property type="molecule type" value="Genomic_DNA"/>
</dbReference>
<protein>
    <submittedName>
        <fullName evidence="3">Uncharacterized protein</fullName>
    </submittedName>
</protein>
<name>A0AAV0ZD59_VICFA</name>
<organism evidence="3 4">
    <name type="scientific">Vicia faba</name>
    <name type="common">Broad bean</name>
    <name type="synonym">Faba vulgaris</name>
    <dbReference type="NCBI Taxonomy" id="3906"/>
    <lineage>
        <taxon>Eukaryota</taxon>
        <taxon>Viridiplantae</taxon>
        <taxon>Streptophyta</taxon>
        <taxon>Embryophyta</taxon>
        <taxon>Tracheophyta</taxon>
        <taxon>Spermatophyta</taxon>
        <taxon>Magnoliopsida</taxon>
        <taxon>eudicotyledons</taxon>
        <taxon>Gunneridae</taxon>
        <taxon>Pentapetalae</taxon>
        <taxon>rosids</taxon>
        <taxon>fabids</taxon>
        <taxon>Fabales</taxon>
        <taxon>Fabaceae</taxon>
        <taxon>Papilionoideae</taxon>
        <taxon>50 kb inversion clade</taxon>
        <taxon>NPAAA clade</taxon>
        <taxon>Hologalegina</taxon>
        <taxon>IRL clade</taxon>
        <taxon>Fabeae</taxon>
        <taxon>Vicia</taxon>
    </lineage>
</organism>
<evidence type="ECO:0000313" key="4">
    <source>
        <dbReference type="Proteomes" id="UP001157006"/>
    </source>
</evidence>
<feature type="compositionally biased region" description="Polar residues" evidence="2">
    <location>
        <begin position="10"/>
        <end position="20"/>
    </location>
</feature>
<sequence length="121" mass="13720">MAKAKRHAGRSNSTAESQGMTDETVIITTIEEDENPAEEKHDEIHREENEKLELKVQIQSSVMKKEEAEKPWVKVIQGNCNLNCGMIVEFIAPTIINGEIKIVINESDVAEELEFWENVVI</sequence>
<accession>A0AAV0ZD59</accession>
<keyword evidence="1" id="KW-0175">Coiled coil</keyword>
<gene>
    <name evidence="3" type="ORF">VFH_I196920</name>
</gene>
<dbReference type="AlphaFoldDB" id="A0AAV0ZD59"/>
<keyword evidence="4" id="KW-1185">Reference proteome</keyword>
<evidence type="ECO:0000256" key="1">
    <source>
        <dbReference type="SAM" id="Coils"/>
    </source>
</evidence>
<reference evidence="3 4" key="1">
    <citation type="submission" date="2023-01" db="EMBL/GenBank/DDBJ databases">
        <authorList>
            <person name="Kreplak J."/>
        </authorList>
    </citation>
    <scope>NUCLEOTIDE SEQUENCE [LARGE SCALE GENOMIC DNA]</scope>
</reference>
<evidence type="ECO:0000313" key="3">
    <source>
        <dbReference type="EMBL" id="CAI8595564.1"/>
    </source>
</evidence>
<feature type="coiled-coil region" evidence="1">
    <location>
        <begin position="37"/>
        <end position="69"/>
    </location>
</feature>
<feature type="region of interest" description="Disordered" evidence="2">
    <location>
        <begin position="1"/>
        <end position="24"/>
    </location>
</feature>
<dbReference type="Proteomes" id="UP001157006">
    <property type="component" value="Chromosome 1S"/>
</dbReference>
<evidence type="ECO:0000256" key="2">
    <source>
        <dbReference type="SAM" id="MobiDB-lite"/>
    </source>
</evidence>